<reference evidence="1 2" key="1">
    <citation type="submission" date="2014-11" db="EMBL/GenBank/DDBJ databases">
        <authorList>
            <person name="Urmite Genomes Urmite Genomes"/>
        </authorList>
    </citation>
    <scope>NUCLEOTIDE SEQUENCE [LARGE SCALE GENOMIC DNA]</scope>
    <source>
        <strain evidence="1 2">Oc5</strain>
    </source>
</reference>
<keyword evidence="1" id="KW-0808">Transferase</keyword>
<gene>
    <name evidence="1" type="primary">ntd</name>
    <name evidence="1" type="ORF">BN997_01662</name>
</gene>
<dbReference type="Proteomes" id="UP000040453">
    <property type="component" value="Unassembled WGS sequence"/>
</dbReference>
<keyword evidence="2" id="KW-1185">Reference proteome</keyword>
<accession>A0A0A1MQ32</accession>
<dbReference type="RefSeq" id="WP_042531201.1">
    <property type="nucleotide sequence ID" value="NZ_CAXOIH010000009.1"/>
</dbReference>
<evidence type="ECO:0000313" key="2">
    <source>
        <dbReference type="Proteomes" id="UP000040453"/>
    </source>
</evidence>
<evidence type="ECO:0000313" key="1">
    <source>
        <dbReference type="EMBL" id="CEI81809.1"/>
    </source>
</evidence>
<dbReference type="InterPro" id="IPR007710">
    <property type="entry name" value="Nucleoside_deoxyribTrfase"/>
</dbReference>
<dbReference type="GO" id="GO:0016740">
    <property type="term" value="F:transferase activity"/>
    <property type="evidence" value="ECO:0007669"/>
    <property type="project" value="UniProtKB-KW"/>
</dbReference>
<organism evidence="1 2">
    <name type="scientific">Oceanobacillus oncorhynchi</name>
    <dbReference type="NCBI Taxonomy" id="545501"/>
    <lineage>
        <taxon>Bacteria</taxon>
        <taxon>Bacillati</taxon>
        <taxon>Bacillota</taxon>
        <taxon>Bacilli</taxon>
        <taxon>Bacillales</taxon>
        <taxon>Bacillaceae</taxon>
        <taxon>Oceanobacillus</taxon>
    </lineage>
</organism>
<dbReference type="SUPFAM" id="SSF52309">
    <property type="entry name" value="N-(deoxy)ribosyltransferase-like"/>
    <property type="match status" value="1"/>
</dbReference>
<dbReference type="OrthoDB" id="397706at2"/>
<dbReference type="Pfam" id="PF05014">
    <property type="entry name" value="Nuc_deoxyrib_tr"/>
    <property type="match status" value="1"/>
</dbReference>
<name>A0A0A1MQ32_9BACI</name>
<dbReference type="AlphaFoldDB" id="A0A0A1MQ32"/>
<dbReference type="EMBL" id="CDGG01000001">
    <property type="protein sequence ID" value="CEI81809.1"/>
    <property type="molecule type" value="Genomic_DNA"/>
</dbReference>
<dbReference type="Gene3D" id="3.40.50.450">
    <property type="match status" value="1"/>
</dbReference>
<protein>
    <submittedName>
        <fullName evidence="1">Nucleoside deoxyribosyltransferase</fullName>
    </submittedName>
</protein>
<sequence length="139" mass="15924">MRVYLASPFFNEKEMEPLKEAEQILEAKGLDVFSPRKNQMDHLEEGSRHWSIATFTNDKKFIDWAEIVVGVYHGNYSDSGTAFELGYAYGTNKPFIAVHVGEDSNLMVHEGAHANVTLEELREYDFEAMPSSFYQGEMF</sequence>
<proteinExistence type="predicted"/>
<dbReference type="STRING" id="545501.BN997_01662"/>